<evidence type="ECO:0000313" key="12">
    <source>
        <dbReference type="Proteomes" id="UP000264693"/>
    </source>
</evidence>
<reference evidence="11" key="1">
    <citation type="submission" date="2017-09" db="EMBL/GenBank/DDBJ databases">
        <title>Arcobacter canalis sp. nov., a new species isolated from a water canal contaminated with urban sewage.</title>
        <authorList>
            <person name="Perez-Cataluna A."/>
            <person name="Salas-Masso N."/>
            <person name="Figueras M.J."/>
        </authorList>
    </citation>
    <scope>NUCLEOTIDE SEQUENCE [LARGE SCALE GENOMIC DNA]</scope>
    <source>
        <strain evidence="11">CECT 7727</strain>
    </source>
</reference>
<name>A0A347TM65_9BACT</name>
<keyword evidence="7 8" id="KW-0472">Membrane</keyword>
<gene>
    <name evidence="9" type="ORF">AMRN_1971</name>
    <name evidence="10" type="ORF">CPH92_07380</name>
</gene>
<dbReference type="Gene3D" id="1.10.3470.10">
    <property type="entry name" value="ABC transporter involved in vitamin B12 uptake, BtuC"/>
    <property type="match status" value="1"/>
</dbReference>
<evidence type="ECO:0000313" key="9">
    <source>
        <dbReference type="EMBL" id="AXX87693.1"/>
    </source>
</evidence>
<accession>A0A347TM65</accession>
<evidence type="ECO:0000256" key="6">
    <source>
        <dbReference type="ARBA" id="ARBA00022989"/>
    </source>
</evidence>
<feature type="transmembrane region" description="Helical" evidence="8">
    <location>
        <begin position="197"/>
        <end position="219"/>
    </location>
</feature>
<evidence type="ECO:0000313" key="11">
    <source>
        <dbReference type="Proteomes" id="UP000224740"/>
    </source>
</evidence>
<feature type="transmembrane region" description="Helical" evidence="8">
    <location>
        <begin position="118"/>
        <end position="140"/>
    </location>
</feature>
<dbReference type="GO" id="GO:0033214">
    <property type="term" value="P:siderophore-iron import into cell"/>
    <property type="evidence" value="ECO:0007669"/>
    <property type="project" value="TreeGrafter"/>
</dbReference>
<dbReference type="GO" id="GO:0022857">
    <property type="term" value="F:transmembrane transporter activity"/>
    <property type="evidence" value="ECO:0007669"/>
    <property type="project" value="InterPro"/>
</dbReference>
<feature type="transmembrane region" description="Helical" evidence="8">
    <location>
        <begin position="279"/>
        <end position="297"/>
    </location>
</feature>
<dbReference type="EMBL" id="CP032101">
    <property type="protein sequence ID" value="AXX87693.1"/>
    <property type="molecule type" value="Genomic_DNA"/>
</dbReference>
<evidence type="ECO:0000256" key="4">
    <source>
        <dbReference type="ARBA" id="ARBA00022475"/>
    </source>
</evidence>
<dbReference type="Proteomes" id="UP000224740">
    <property type="component" value="Unassembled WGS sequence"/>
</dbReference>
<dbReference type="GO" id="GO:0005886">
    <property type="term" value="C:plasma membrane"/>
    <property type="evidence" value="ECO:0007669"/>
    <property type="project" value="UniProtKB-SubCell"/>
</dbReference>
<organism evidence="9 12">
    <name type="scientific">Malaciobacter marinus</name>
    <dbReference type="NCBI Taxonomy" id="505249"/>
    <lineage>
        <taxon>Bacteria</taxon>
        <taxon>Pseudomonadati</taxon>
        <taxon>Campylobacterota</taxon>
        <taxon>Epsilonproteobacteria</taxon>
        <taxon>Campylobacterales</taxon>
        <taxon>Arcobacteraceae</taxon>
        <taxon>Malaciobacter</taxon>
    </lineage>
</organism>
<dbReference type="SUPFAM" id="SSF81345">
    <property type="entry name" value="ABC transporter involved in vitamin B12 uptake, BtuC"/>
    <property type="match status" value="1"/>
</dbReference>
<feature type="transmembrane region" description="Helical" evidence="8">
    <location>
        <begin position="93"/>
        <end position="112"/>
    </location>
</feature>
<reference evidence="10" key="2">
    <citation type="submission" date="2017-09" db="EMBL/GenBank/DDBJ databases">
        <authorList>
            <person name="Perez-Cataluna A."/>
            <person name="Figueras M.J."/>
            <person name="Salas-Masso N."/>
        </authorList>
    </citation>
    <scope>NUCLEOTIDE SEQUENCE</scope>
    <source>
        <strain evidence="10">CECT 7727</strain>
    </source>
</reference>
<dbReference type="PANTHER" id="PTHR30472:SF70">
    <property type="entry name" value="MOLYBDATE IMPORT SYSTEM PERMEASE PROTEIN MOLB"/>
    <property type="match status" value="1"/>
</dbReference>
<evidence type="ECO:0000313" key="10">
    <source>
        <dbReference type="EMBL" id="PHO15333.1"/>
    </source>
</evidence>
<evidence type="ECO:0000256" key="8">
    <source>
        <dbReference type="SAM" id="Phobius"/>
    </source>
</evidence>
<feature type="transmembrane region" description="Helical" evidence="8">
    <location>
        <begin position="240"/>
        <end position="267"/>
    </location>
</feature>
<comment type="subcellular location">
    <subcellularLocation>
        <location evidence="1">Cell membrane</location>
        <topology evidence="1">Multi-pass membrane protein</topology>
    </subcellularLocation>
</comment>
<feature type="transmembrane region" description="Helical" evidence="8">
    <location>
        <begin position="147"/>
        <end position="168"/>
    </location>
</feature>
<dbReference type="RefSeq" id="WP_099311095.1">
    <property type="nucleotide sequence ID" value="NZ_CP032101.1"/>
</dbReference>
<evidence type="ECO:0000256" key="3">
    <source>
        <dbReference type="ARBA" id="ARBA00022448"/>
    </source>
</evidence>
<dbReference type="Pfam" id="PF01032">
    <property type="entry name" value="FecCD"/>
    <property type="match status" value="1"/>
</dbReference>
<dbReference type="InterPro" id="IPR037294">
    <property type="entry name" value="ABC_BtuC-like"/>
</dbReference>
<comment type="similarity">
    <text evidence="2">Belongs to the binding-protein-dependent transport system permease family. FecCD subfamily.</text>
</comment>
<proteinExistence type="inferred from homology"/>
<dbReference type="AlphaFoldDB" id="A0A347TM65"/>
<feature type="transmembrane region" description="Helical" evidence="8">
    <location>
        <begin position="64"/>
        <end position="86"/>
    </location>
</feature>
<keyword evidence="11" id="KW-1185">Reference proteome</keyword>
<dbReference type="PANTHER" id="PTHR30472">
    <property type="entry name" value="FERRIC ENTEROBACTIN TRANSPORT SYSTEM PERMEASE PROTEIN"/>
    <property type="match status" value="1"/>
</dbReference>
<protein>
    <submittedName>
        <fullName evidence="10">ABC transporter permease</fullName>
    </submittedName>
    <submittedName>
        <fullName evidence="9">Iron siderophore ABC transporter, permease protein</fullName>
    </submittedName>
</protein>
<dbReference type="EMBL" id="NXAO01000030">
    <property type="protein sequence ID" value="PHO15333.1"/>
    <property type="molecule type" value="Genomic_DNA"/>
</dbReference>
<dbReference type="InterPro" id="IPR000522">
    <property type="entry name" value="ABC_transptr_permease_BtuC"/>
</dbReference>
<keyword evidence="4" id="KW-1003">Cell membrane</keyword>
<dbReference type="FunFam" id="1.10.3470.10:FF:000001">
    <property type="entry name" value="Vitamin B12 ABC transporter permease BtuC"/>
    <property type="match status" value="1"/>
</dbReference>
<reference evidence="9 12" key="3">
    <citation type="submission" date="2018-08" db="EMBL/GenBank/DDBJ databases">
        <title>Complete genome of the Arcobacter marinus type strain JCM 15502.</title>
        <authorList>
            <person name="Miller W.G."/>
            <person name="Yee E."/>
            <person name="Huynh S."/>
            <person name="Parker C.T."/>
        </authorList>
    </citation>
    <scope>NUCLEOTIDE SEQUENCE [LARGE SCALE GENOMIC DNA]</scope>
    <source>
        <strain evidence="9 12">JCM 15502</strain>
    </source>
</reference>
<evidence type="ECO:0000256" key="2">
    <source>
        <dbReference type="ARBA" id="ARBA00007935"/>
    </source>
</evidence>
<dbReference type="Proteomes" id="UP000264693">
    <property type="component" value="Chromosome"/>
</dbReference>
<sequence length="335" mass="36597">MKAFYIKLVLILLLCIFLSLSLGKYPISFEQMFHYLYSLIVSNNLNESLQMIDNIIIEIRLPRIIAAVLIGAAYAVSGASFQAMFINPLVSPGILGVLSGSAFGAALAIAFFDNWFLTQFFSFTFGILAVVFAIFVTMLYQNRANSSLILILGGIISGSAFSTLLSIVKFTADPYEKLPSIVYWLMGSLSFIELNQIIIVSIPMLLGILILVGVSKYLNILSFSEEEAKSMGVNTKLIRTIVIIVATLISAISVSLAGMIGWIGLIIPHFARLLVGANNQVLLPTCALLGATFLLIVDNFSRMLFEFEVPIGILTSVIGIPIFIFVLRSSKKALQ</sequence>
<dbReference type="CDD" id="cd06550">
    <property type="entry name" value="TM_ABC_iron-siderophores_like"/>
    <property type="match status" value="1"/>
</dbReference>
<keyword evidence="6 8" id="KW-1133">Transmembrane helix</keyword>
<evidence type="ECO:0000256" key="5">
    <source>
        <dbReference type="ARBA" id="ARBA00022692"/>
    </source>
</evidence>
<feature type="transmembrane region" description="Helical" evidence="8">
    <location>
        <begin position="309"/>
        <end position="327"/>
    </location>
</feature>
<keyword evidence="5 8" id="KW-0812">Transmembrane</keyword>
<evidence type="ECO:0000256" key="7">
    <source>
        <dbReference type="ARBA" id="ARBA00023136"/>
    </source>
</evidence>
<evidence type="ECO:0000256" key="1">
    <source>
        <dbReference type="ARBA" id="ARBA00004651"/>
    </source>
</evidence>
<dbReference type="KEGG" id="amar:AMRN_1971"/>
<keyword evidence="3" id="KW-0813">Transport</keyword>